<name>A0ABY7DT17_MYAAR</name>
<sequence>MDRYTNKEHGSMIVSRNQAMTEVEVRREYPRFEAVHQYIHHLELTNDREGLVSEVLISHLPQNICLQDFVFVLKECGYTELAAELLRSLDAATTLKHVHRSTSGQRPSVSKMNFILKKMVDDAQFNNPRINLRHIRKGLRLKMQNESDKDRIQILNDKCIVFIGAEIDAIAITFDEGLCEGAVFTEMKSLTSATNYLDKMNTLTQSQHTDTRKGEERETK</sequence>
<protein>
    <submittedName>
        <fullName evidence="2">Uncharacterized protein</fullName>
    </submittedName>
</protein>
<gene>
    <name evidence="2" type="ORF">MAR_023611</name>
</gene>
<keyword evidence="3" id="KW-1185">Reference proteome</keyword>
<feature type="region of interest" description="Disordered" evidence="1">
    <location>
        <begin position="201"/>
        <end position="220"/>
    </location>
</feature>
<feature type="compositionally biased region" description="Basic and acidic residues" evidence="1">
    <location>
        <begin position="209"/>
        <end position="220"/>
    </location>
</feature>
<accession>A0ABY7DT17</accession>
<evidence type="ECO:0000256" key="1">
    <source>
        <dbReference type="SAM" id="MobiDB-lite"/>
    </source>
</evidence>
<reference evidence="2" key="1">
    <citation type="submission" date="2022-11" db="EMBL/GenBank/DDBJ databases">
        <title>Centuries of genome instability and evolution in soft-shell clam transmissible cancer (bioRxiv).</title>
        <authorList>
            <person name="Hart S.F.M."/>
            <person name="Yonemitsu M.A."/>
            <person name="Giersch R.M."/>
            <person name="Beal B.F."/>
            <person name="Arriagada G."/>
            <person name="Davis B.W."/>
            <person name="Ostrander E.A."/>
            <person name="Goff S.P."/>
            <person name="Metzger M.J."/>
        </authorList>
    </citation>
    <scope>NUCLEOTIDE SEQUENCE</scope>
    <source>
        <strain evidence="2">MELC-2E11</strain>
        <tissue evidence="2">Siphon/mantle</tissue>
    </source>
</reference>
<evidence type="ECO:0000313" key="2">
    <source>
        <dbReference type="EMBL" id="WAQ99238.1"/>
    </source>
</evidence>
<dbReference type="EMBL" id="CP111014">
    <property type="protein sequence ID" value="WAQ99238.1"/>
    <property type="molecule type" value="Genomic_DNA"/>
</dbReference>
<organism evidence="2 3">
    <name type="scientific">Mya arenaria</name>
    <name type="common">Soft-shell clam</name>
    <dbReference type="NCBI Taxonomy" id="6604"/>
    <lineage>
        <taxon>Eukaryota</taxon>
        <taxon>Metazoa</taxon>
        <taxon>Spiralia</taxon>
        <taxon>Lophotrochozoa</taxon>
        <taxon>Mollusca</taxon>
        <taxon>Bivalvia</taxon>
        <taxon>Autobranchia</taxon>
        <taxon>Heteroconchia</taxon>
        <taxon>Euheterodonta</taxon>
        <taxon>Imparidentia</taxon>
        <taxon>Neoheterodontei</taxon>
        <taxon>Myida</taxon>
        <taxon>Myoidea</taxon>
        <taxon>Myidae</taxon>
        <taxon>Mya</taxon>
    </lineage>
</organism>
<feature type="non-terminal residue" evidence="2">
    <location>
        <position position="220"/>
    </location>
</feature>
<dbReference type="Proteomes" id="UP001164746">
    <property type="component" value="Chromosome 3"/>
</dbReference>
<proteinExistence type="predicted"/>
<evidence type="ECO:0000313" key="3">
    <source>
        <dbReference type="Proteomes" id="UP001164746"/>
    </source>
</evidence>